<organism evidence="8">
    <name type="scientific">Niallia circulans</name>
    <name type="common">Bacillus circulans</name>
    <dbReference type="NCBI Taxonomy" id="1397"/>
    <lineage>
        <taxon>Bacteria</taxon>
        <taxon>Bacillati</taxon>
        <taxon>Bacillota</taxon>
        <taxon>Bacilli</taxon>
        <taxon>Bacillales</taxon>
        <taxon>Bacillaceae</taxon>
        <taxon>Niallia</taxon>
    </lineage>
</organism>
<comment type="subcellular location">
    <subcellularLocation>
        <location evidence="1">Cell membrane</location>
        <topology evidence="1">Multi-pass membrane protein</topology>
    </subcellularLocation>
</comment>
<keyword evidence="2" id="KW-1003">Cell membrane</keyword>
<evidence type="ECO:0000259" key="7">
    <source>
        <dbReference type="Pfam" id="PF12823"/>
    </source>
</evidence>
<evidence type="ECO:0000313" key="8">
    <source>
        <dbReference type="EMBL" id="TRZ39391.1"/>
    </source>
</evidence>
<dbReference type="NCBIfam" id="TIGR03954">
    <property type="entry name" value="integ_memb_HG"/>
    <property type="match status" value="1"/>
</dbReference>
<dbReference type="EMBL" id="RIBP01000002">
    <property type="protein sequence ID" value="TRZ39391.1"/>
    <property type="molecule type" value="Genomic_DNA"/>
</dbReference>
<dbReference type="RefSeq" id="WP_185762702.1">
    <property type="nucleotide sequence ID" value="NZ_CM017505.1"/>
</dbReference>
<name>A0A553SQX7_NIACI</name>
<feature type="transmembrane region" description="Helical" evidence="6">
    <location>
        <begin position="12"/>
        <end position="30"/>
    </location>
</feature>
<keyword evidence="5 6" id="KW-0472">Membrane</keyword>
<accession>A0A553SQX7</accession>
<dbReference type="GO" id="GO:0005886">
    <property type="term" value="C:plasma membrane"/>
    <property type="evidence" value="ECO:0007669"/>
    <property type="project" value="UniProtKB-SubCell"/>
</dbReference>
<dbReference type="PANTHER" id="PTHR40077">
    <property type="entry name" value="MEMBRANE PROTEIN-RELATED"/>
    <property type="match status" value="1"/>
</dbReference>
<evidence type="ECO:0000256" key="4">
    <source>
        <dbReference type="ARBA" id="ARBA00022989"/>
    </source>
</evidence>
<dbReference type="PANTHER" id="PTHR40077:SF1">
    <property type="entry name" value="MEMBRANE PROTEIN"/>
    <property type="match status" value="1"/>
</dbReference>
<keyword evidence="4 6" id="KW-1133">Transmembrane helix</keyword>
<dbReference type="Proteomes" id="UP000319837">
    <property type="component" value="Plasmid unnamed1"/>
</dbReference>
<feature type="domain" description="DUF3817" evidence="7">
    <location>
        <begin position="6"/>
        <end position="93"/>
    </location>
</feature>
<evidence type="ECO:0000256" key="2">
    <source>
        <dbReference type="ARBA" id="ARBA00022475"/>
    </source>
</evidence>
<keyword evidence="3 6" id="KW-0812">Transmembrane</keyword>
<evidence type="ECO:0000256" key="3">
    <source>
        <dbReference type="ARBA" id="ARBA00022692"/>
    </source>
</evidence>
<reference evidence="8" key="1">
    <citation type="submission" date="2018-10" db="EMBL/GenBank/DDBJ databases">
        <title>FDA dAtabase for Regulatory Grade micrObial Sequences (FDA-ARGOS): Supporting development and validation of Infectious Disease Dx tests.</title>
        <authorList>
            <person name="Minogue T."/>
            <person name="Wolcott M."/>
            <person name="Wasieloski L."/>
            <person name="Aguilar W."/>
            <person name="Moore D."/>
            <person name="Tallon L.J."/>
            <person name="Sadzewicz L."/>
            <person name="Sengamalay N."/>
            <person name="Ott S."/>
            <person name="Godinez A."/>
            <person name="Nagaraj S."/>
            <person name="Vavikolanu K."/>
            <person name="Vyas G."/>
            <person name="Nadendla S."/>
            <person name="Aluvathingal J."/>
            <person name="Sichtig H."/>
        </authorList>
    </citation>
    <scope>NUCLEOTIDE SEQUENCE</scope>
    <source>
        <strain evidence="8">FDAARGOS_343</strain>
        <plasmid evidence="8">unnamed1</plasmid>
    </source>
</reference>
<sequence>MKIRTLNFFRVVSFIGGTSLLVLLFIAMQLKYLANIPQPVQYVGLFHGIFFVCYILVVIWTTFIVKWSIWWFLISIVVTFIPFGNYILDLYLKKHIHKEKFV</sequence>
<dbReference type="InterPro" id="IPR023845">
    <property type="entry name" value="DUF3817_TM"/>
</dbReference>
<protein>
    <submittedName>
        <fullName evidence="8">DUF3817 domain-containing protein</fullName>
    </submittedName>
</protein>
<evidence type="ECO:0000256" key="5">
    <source>
        <dbReference type="ARBA" id="ARBA00023136"/>
    </source>
</evidence>
<feature type="transmembrane region" description="Helical" evidence="6">
    <location>
        <begin position="69"/>
        <end position="88"/>
    </location>
</feature>
<dbReference type="AlphaFoldDB" id="A0A553SQX7"/>
<evidence type="ECO:0000256" key="1">
    <source>
        <dbReference type="ARBA" id="ARBA00004651"/>
    </source>
</evidence>
<dbReference type="Pfam" id="PF12823">
    <property type="entry name" value="DUF3817"/>
    <property type="match status" value="1"/>
</dbReference>
<evidence type="ECO:0000256" key="6">
    <source>
        <dbReference type="SAM" id="Phobius"/>
    </source>
</evidence>
<keyword evidence="8" id="KW-0614">Plasmid</keyword>
<proteinExistence type="predicted"/>
<comment type="caution">
    <text evidence="8">The sequence shown here is derived from an EMBL/GenBank/DDBJ whole genome shotgun (WGS) entry which is preliminary data.</text>
</comment>
<feature type="transmembrane region" description="Helical" evidence="6">
    <location>
        <begin position="42"/>
        <end position="63"/>
    </location>
</feature>
<gene>
    <name evidence="8" type="ORF">CEQ21_07460</name>
</gene>
<geneLocation type="plasmid" evidence="8">
    <name>unnamed1</name>
</geneLocation>